<dbReference type="AlphaFoldDB" id="A0A9W6Y1H3"/>
<reference evidence="2" key="1">
    <citation type="submission" date="2023-04" db="EMBL/GenBank/DDBJ databases">
        <title>Phytophthora fragariaefolia NBRC 109709.</title>
        <authorList>
            <person name="Ichikawa N."/>
            <person name="Sato H."/>
            <person name="Tonouchi N."/>
        </authorList>
    </citation>
    <scope>NUCLEOTIDE SEQUENCE</scope>
    <source>
        <strain evidence="2">NBRC 109709</strain>
    </source>
</reference>
<keyword evidence="3" id="KW-1185">Reference proteome</keyword>
<dbReference type="Pfam" id="PF07727">
    <property type="entry name" value="RVT_2"/>
    <property type="match status" value="1"/>
</dbReference>
<evidence type="ECO:0000313" key="3">
    <source>
        <dbReference type="Proteomes" id="UP001165121"/>
    </source>
</evidence>
<dbReference type="EMBL" id="BSXT01002780">
    <property type="protein sequence ID" value="GMF50847.1"/>
    <property type="molecule type" value="Genomic_DNA"/>
</dbReference>
<dbReference type="InterPro" id="IPR013103">
    <property type="entry name" value="RVT_2"/>
</dbReference>
<protein>
    <submittedName>
        <fullName evidence="2">Unnamed protein product</fullName>
    </submittedName>
</protein>
<dbReference type="OrthoDB" id="122169at2759"/>
<evidence type="ECO:0000259" key="1">
    <source>
        <dbReference type="Pfam" id="PF07727"/>
    </source>
</evidence>
<sequence>MDVPFGIENAEDYECQHNKAIYGLKKAASAWNKTIHRVFLGNGFKSCGADQCGNVKRPKNGFIYVCLYVDDMIIAAKTSEEICDVKDALKNAFEVKELGPAKFILGKAIDHDMTDEKLMIMQTRFIDDGVERFG</sequence>
<proteinExistence type="predicted"/>
<comment type="caution">
    <text evidence="2">The sequence shown here is derived from an EMBL/GenBank/DDBJ whole genome shotgun (WGS) entry which is preliminary data.</text>
</comment>
<dbReference type="InterPro" id="IPR043502">
    <property type="entry name" value="DNA/RNA_pol_sf"/>
</dbReference>
<accession>A0A9W6Y1H3</accession>
<dbReference type="SUPFAM" id="SSF56672">
    <property type="entry name" value="DNA/RNA polymerases"/>
    <property type="match status" value="1"/>
</dbReference>
<evidence type="ECO:0000313" key="2">
    <source>
        <dbReference type="EMBL" id="GMF50847.1"/>
    </source>
</evidence>
<name>A0A9W6Y1H3_9STRA</name>
<feature type="domain" description="Reverse transcriptase Ty1/copia-type" evidence="1">
    <location>
        <begin position="5"/>
        <end position="133"/>
    </location>
</feature>
<gene>
    <name evidence="2" type="ORF">Pfra01_002038100</name>
</gene>
<dbReference type="Proteomes" id="UP001165121">
    <property type="component" value="Unassembled WGS sequence"/>
</dbReference>
<organism evidence="2 3">
    <name type="scientific">Phytophthora fragariaefolia</name>
    <dbReference type="NCBI Taxonomy" id="1490495"/>
    <lineage>
        <taxon>Eukaryota</taxon>
        <taxon>Sar</taxon>
        <taxon>Stramenopiles</taxon>
        <taxon>Oomycota</taxon>
        <taxon>Peronosporomycetes</taxon>
        <taxon>Peronosporales</taxon>
        <taxon>Peronosporaceae</taxon>
        <taxon>Phytophthora</taxon>
    </lineage>
</organism>